<evidence type="ECO:0000313" key="4">
    <source>
        <dbReference type="Proteomes" id="UP001176960"/>
    </source>
</evidence>
<evidence type="ECO:0000256" key="2">
    <source>
        <dbReference type="SAM" id="Coils"/>
    </source>
</evidence>
<dbReference type="PANTHER" id="PTHR31088:SF6">
    <property type="entry name" value="PHAGE SHOCK PROTEIN A"/>
    <property type="match status" value="1"/>
</dbReference>
<protein>
    <submittedName>
        <fullName evidence="3">Phage shock protein PspA</fullName>
    </submittedName>
</protein>
<evidence type="ECO:0000256" key="1">
    <source>
        <dbReference type="ARBA" id="ARBA00043985"/>
    </source>
</evidence>
<dbReference type="EMBL" id="CATKSH010000012">
    <property type="protein sequence ID" value="CAI9121235.1"/>
    <property type="molecule type" value="Genomic_DNA"/>
</dbReference>
<feature type="coiled-coil region" evidence="2">
    <location>
        <begin position="33"/>
        <end position="74"/>
    </location>
</feature>
<dbReference type="InterPro" id="IPR007157">
    <property type="entry name" value="PspA_VIPP1"/>
</dbReference>
<sequence>MGIFSRLADIVNSNLNAILASAEDPEKMIRLVIQEMEDTLVEVRSQAVRMIAERKMLERRAREMLRDEDEWRRKAELALTRDREDLAKAALAARATVEQSRTALDGQILLVTESLDQQHDDIAKLQAKLADAKSREKSLSLRHKAAQNKLRTREALYDPRVENAFNRFEQVERALDELEGKSEVYDFGRVGGPGRRQPTLQEELASLETDVAVENELAELKNRMKVRQSGPDAS</sequence>
<reference evidence="3" key="1">
    <citation type="submission" date="2023-03" db="EMBL/GenBank/DDBJ databases">
        <authorList>
            <person name="Cleenwerck I."/>
        </authorList>
    </citation>
    <scope>NUCLEOTIDE SEQUENCE</scope>
    <source>
        <strain evidence="3">LMG 32879</strain>
    </source>
</reference>
<dbReference type="InterPro" id="IPR014319">
    <property type="entry name" value="Phageshock_PspA"/>
</dbReference>
<comment type="caution">
    <text evidence="3">The sequence shown here is derived from an EMBL/GenBank/DDBJ whole genome shotgun (WGS) entry which is preliminary data.</text>
</comment>
<gene>
    <name evidence="3" type="primary">pspA</name>
    <name evidence="3" type="ORF">LMG32879_002082</name>
</gene>
<organism evidence="3 4">
    <name type="scientific">Brytella acorum</name>
    <dbReference type="NCBI Taxonomy" id="2959299"/>
    <lineage>
        <taxon>Bacteria</taxon>
        <taxon>Pseudomonadati</taxon>
        <taxon>Pseudomonadota</taxon>
        <taxon>Alphaproteobacteria</taxon>
        <taxon>Acetobacterales</taxon>
        <taxon>Acetobacteraceae</taxon>
        <taxon>Brytella</taxon>
    </lineage>
</organism>
<dbReference type="GO" id="GO:0005829">
    <property type="term" value="C:cytosol"/>
    <property type="evidence" value="ECO:0007669"/>
    <property type="project" value="TreeGrafter"/>
</dbReference>
<dbReference type="Pfam" id="PF04012">
    <property type="entry name" value="PspA_IM30"/>
    <property type="match status" value="1"/>
</dbReference>
<feature type="coiled-coil region" evidence="2">
    <location>
        <begin position="115"/>
        <end position="181"/>
    </location>
</feature>
<keyword evidence="2" id="KW-0175">Coiled coil</keyword>
<dbReference type="PANTHER" id="PTHR31088">
    <property type="entry name" value="MEMBRANE-ASSOCIATED PROTEIN VIPP1, CHLOROPLASTIC"/>
    <property type="match status" value="1"/>
</dbReference>
<accession>A0AA35XYC6</accession>
<dbReference type="RefSeq" id="WP_289842904.1">
    <property type="nucleotide sequence ID" value="NZ_CATKSH010000012.1"/>
</dbReference>
<dbReference type="AlphaFoldDB" id="A0AA35XYC6"/>
<proteinExistence type="inferred from homology"/>
<keyword evidence="4" id="KW-1185">Reference proteome</keyword>
<evidence type="ECO:0000313" key="3">
    <source>
        <dbReference type="EMBL" id="CAI9121235.1"/>
    </source>
</evidence>
<comment type="similarity">
    <text evidence="1">Belongs to the PspA/Vipp/IM30 family.</text>
</comment>
<dbReference type="GO" id="GO:0009271">
    <property type="term" value="P:phage shock"/>
    <property type="evidence" value="ECO:0007669"/>
    <property type="project" value="TreeGrafter"/>
</dbReference>
<name>A0AA35XYC6_9PROT</name>
<dbReference type="Proteomes" id="UP001176960">
    <property type="component" value="Unassembled WGS sequence"/>
</dbReference>
<dbReference type="NCBIfam" id="TIGR02977">
    <property type="entry name" value="phageshock_pspA"/>
    <property type="match status" value="1"/>
</dbReference>